<organism evidence="3 4">
    <name type="scientific">Fictibacillus aquaticus</name>
    <dbReference type="NCBI Taxonomy" id="2021314"/>
    <lineage>
        <taxon>Bacteria</taxon>
        <taxon>Bacillati</taxon>
        <taxon>Bacillota</taxon>
        <taxon>Bacilli</taxon>
        <taxon>Bacillales</taxon>
        <taxon>Fictibacillaceae</taxon>
        <taxon>Fictibacillus</taxon>
    </lineage>
</organism>
<evidence type="ECO:0000313" key="3">
    <source>
        <dbReference type="EMBL" id="OYD59768.1"/>
    </source>
</evidence>
<dbReference type="SUPFAM" id="SSF53756">
    <property type="entry name" value="UDP-Glycosyltransferase/glycogen phosphorylase"/>
    <property type="match status" value="1"/>
</dbReference>
<dbReference type="EMBL" id="NOII01000001">
    <property type="protein sequence ID" value="OYD59768.1"/>
    <property type="molecule type" value="Genomic_DNA"/>
</dbReference>
<dbReference type="AlphaFoldDB" id="A0A235FEI9"/>
<keyword evidence="4" id="KW-1185">Reference proteome</keyword>
<dbReference type="CDD" id="cd03801">
    <property type="entry name" value="GT4_PimA-like"/>
    <property type="match status" value="1"/>
</dbReference>
<evidence type="ECO:0000313" key="4">
    <source>
        <dbReference type="Proteomes" id="UP000215059"/>
    </source>
</evidence>
<dbReference type="InterPro" id="IPR001296">
    <property type="entry name" value="Glyco_trans_1"/>
</dbReference>
<dbReference type="PANTHER" id="PTHR12526:SF625">
    <property type="entry name" value="PHOSPHATIDYLINOSITOL GLYCAN-CLASS A"/>
    <property type="match status" value="1"/>
</dbReference>
<dbReference type="InterPro" id="IPR028098">
    <property type="entry name" value="Glyco_trans_4-like_N"/>
</dbReference>
<accession>A0A235FEI9</accession>
<dbReference type="PANTHER" id="PTHR12526">
    <property type="entry name" value="GLYCOSYLTRANSFERASE"/>
    <property type="match status" value="1"/>
</dbReference>
<keyword evidence="3" id="KW-0808">Transferase</keyword>
<dbReference type="Pfam" id="PF00534">
    <property type="entry name" value="Glycos_transf_1"/>
    <property type="match status" value="1"/>
</dbReference>
<feature type="domain" description="Glycosyl transferase family 1" evidence="1">
    <location>
        <begin position="195"/>
        <end position="365"/>
    </location>
</feature>
<name>A0A235FEI9_9BACL</name>
<dbReference type="RefSeq" id="WP_094251729.1">
    <property type="nucleotide sequence ID" value="NZ_JBHLXL010000001.1"/>
</dbReference>
<protein>
    <submittedName>
        <fullName evidence="3">Glycosyl transferase family 1</fullName>
    </submittedName>
</protein>
<dbReference type="GO" id="GO:0016757">
    <property type="term" value="F:glycosyltransferase activity"/>
    <property type="evidence" value="ECO:0007669"/>
    <property type="project" value="InterPro"/>
</dbReference>
<evidence type="ECO:0000259" key="2">
    <source>
        <dbReference type="Pfam" id="PF13439"/>
    </source>
</evidence>
<feature type="domain" description="Glycosyltransferase subfamily 4-like N-terminal" evidence="2">
    <location>
        <begin position="15"/>
        <end position="183"/>
    </location>
</feature>
<evidence type="ECO:0000259" key="1">
    <source>
        <dbReference type="Pfam" id="PF00534"/>
    </source>
</evidence>
<gene>
    <name evidence="3" type="ORF">CGZ90_07770</name>
</gene>
<dbReference type="Proteomes" id="UP000215059">
    <property type="component" value="Unassembled WGS sequence"/>
</dbReference>
<comment type="caution">
    <text evidence="3">The sequence shown here is derived from an EMBL/GenBank/DDBJ whole genome shotgun (WGS) entry which is preliminary data.</text>
</comment>
<reference evidence="3 4" key="1">
    <citation type="submission" date="2017-07" db="EMBL/GenBank/DDBJ databases">
        <title>Fictibacillus sp. nov. GDSW-R2A3 Genome sequencing and assembly.</title>
        <authorList>
            <person name="Mayilraj S."/>
        </authorList>
    </citation>
    <scope>NUCLEOTIDE SEQUENCE [LARGE SCALE GENOMIC DNA]</scope>
    <source>
        <strain evidence="3 4">GDSW-R2A3</strain>
    </source>
</reference>
<dbReference type="Pfam" id="PF13439">
    <property type="entry name" value="Glyco_transf_4"/>
    <property type="match status" value="1"/>
</dbReference>
<proteinExistence type="predicted"/>
<dbReference type="OrthoDB" id="9815550at2"/>
<sequence length="392" mass="42904">MNILLTTVFDYPHAGGLSTHVTTLKAGLEARGHSVDVVSISDASPAKIKMMAQGPSFVINKVAKGKGIIWSRKARQRILAQLIKEKVKTKKYDVINAQDTYATFASLESGVPVVSTVHGYMAFEAVSKGSVEEHSPEAKYLQEMEKKAFQTTRKVITVDQRIKNYVADQAGITATAIKNFIDINGFKPDSSNKMTYRKKHGVPEEAKMIFIPRRLTKKNGVIYPAMALKEVVKQYPEALLIYAGSGEEMGTIKKFVAENGLEKNVKLLGAIPHDTMKEYYAMTDIVLVPSVYSAGVEEATSISALEAMGSGSPLIASAVGGLKEIVDSGVDGILTEEKNVDELIEAILQLFGSKELSETYAVKARTKIEEEYSHLAAAEKYEAIYLEALKQK</sequence>
<dbReference type="Gene3D" id="3.40.50.2000">
    <property type="entry name" value="Glycogen Phosphorylase B"/>
    <property type="match status" value="2"/>
</dbReference>